<protein>
    <submittedName>
        <fullName evidence="3">HLH transcription factor</fullName>
    </submittedName>
</protein>
<dbReference type="VEuPathDB" id="FungiDB:HCDG_03821"/>
<proteinExistence type="predicted"/>
<evidence type="ECO:0000313" key="4">
    <source>
        <dbReference type="Proteomes" id="UP000002624"/>
    </source>
</evidence>
<dbReference type="PROSITE" id="PS50888">
    <property type="entry name" value="BHLH"/>
    <property type="match status" value="1"/>
</dbReference>
<dbReference type="Gene3D" id="4.10.280.10">
    <property type="entry name" value="Helix-loop-helix DNA-binding domain"/>
    <property type="match status" value="1"/>
</dbReference>
<feature type="compositionally biased region" description="Low complexity" evidence="1">
    <location>
        <begin position="1"/>
        <end position="37"/>
    </location>
</feature>
<dbReference type="SMART" id="SM00353">
    <property type="entry name" value="HLH"/>
    <property type="match status" value="1"/>
</dbReference>
<feature type="region of interest" description="Disordered" evidence="1">
    <location>
        <begin position="1"/>
        <end position="157"/>
    </location>
</feature>
<dbReference type="Proteomes" id="UP000002624">
    <property type="component" value="Unassembled WGS sequence"/>
</dbReference>
<dbReference type="EMBL" id="GG692422">
    <property type="protein sequence ID" value="EER42362.1"/>
    <property type="molecule type" value="Genomic_DNA"/>
</dbReference>
<dbReference type="InterPro" id="IPR011598">
    <property type="entry name" value="bHLH_dom"/>
</dbReference>
<accession>C6HCS2</accession>
<dbReference type="InterPro" id="IPR036638">
    <property type="entry name" value="HLH_DNA-bd_sf"/>
</dbReference>
<feature type="compositionally biased region" description="Basic residues" evidence="1">
    <location>
        <begin position="56"/>
        <end position="68"/>
    </location>
</feature>
<dbReference type="HOGENOM" id="CLU_021798_1_0_1"/>
<dbReference type="GO" id="GO:0046983">
    <property type="term" value="F:protein dimerization activity"/>
    <property type="evidence" value="ECO:0007669"/>
    <property type="project" value="InterPro"/>
</dbReference>
<evidence type="ECO:0000313" key="3">
    <source>
        <dbReference type="EMBL" id="EER42362.1"/>
    </source>
</evidence>
<feature type="region of interest" description="Disordered" evidence="1">
    <location>
        <begin position="269"/>
        <end position="315"/>
    </location>
</feature>
<feature type="compositionally biased region" description="Polar residues" evidence="1">
    <location>
        <begin position="239"/>
        <end position="254"/>
    </location>
</feature>
<feature type="compositionally biased region" description="Polar residues" evidence="1">
    <location>
        <begin position="46"/>
        <end position="55"/>
    </location>
</feature>
<dbReference type="SUPFAM" id="SSF47459">
    <property type="entry name" value="HLH, helix-loop-helix DNA-binding domain"/>
    <property type="match status" value="1"/>
</dbReference>
<dbReference type="OrthoDB" id="690068at2759"/>
<gene>
    <name evidence="3" type="ORF">HCDG_03821</name>
</gene>
<dbReference type="OMA" id="HEHEASA"/>
<dbReference type="STRING" id="544712.C6HCS2"/>
<dbReference type="PANTHER" id="PTHR46266">
    <property type="entry name" value="TRANSCRIPTION FACTOR TT8"/>
    <property type="match status" value="1"/>
</dbReference>
<name>C6HCS2_AJECH</name>
<feature type="region of interest" description="Disordered" evidence="1">
    <location>
        <begin position="228"/>
        <end position="254"/>
    </location>
</feature>
<feature type="compositionally biased region" description="Polar residues" evidence="1">
    <location>
        <begin position="288"/>
        <end position="313"/>
    </location>
</feature>
<organism evidence="3 4">
    <name type="scientific">Ajellomyces capsulatus (strain H143)</name>
    <name type="common">Darling's disease fungus</name>
    <name type="synonym">Histoplasma capsulatum</name>
    <dbReference type="NCBI Taxonomy" id="544712"/>
    <lineage>
        <taxon>Eukaryota</taxon>
        <taxon>Fungi</taxon>
        <taxon>Dikarya</taxon>
        <taxon>Ascomycota</taxon>
        <taxon>Pezizomycotina</taxon>
        <taxon>Eurotiomycetes</taxon>
        <taxon>Eurotiomycetidae</taxon>
        <taxon>Onygenales</taxon>
        <taxon>Ajellomycetaceae</taxon>
        <taxon>Histoplasma</taxon>
    </lineage>
</organism>
<dbReference type="PANTHER" id="PTHR46266:SF4">
    <property type="entry name" value="TRANSCRIPTION FACTOR TT8"/>
    <property type="match status" value="1"/>
</dbReference>
<feature type="domain" description="BHLH" evidence="2">
    <location>
        <begin position="157"/>
        <end position="208"/>
    </location>
</feature>
<dbReference type="Pfam" id="PF00010">
    <property type="entry name" value="HLH"/>
    <property type="match status" value="1"/>
</dbReference>
<evidence type="ECO:0000259" key="2">
    <source>
        <dbReference type="PROSITE" id="PS50888"/>
    </source>
</evidence>
<feature type="compositionally biased region" description="Basic and acidic residues" evidence="1">
    <location>
        <begin position="228"/>
        <end position="237"/>
    </location>
</feature>
<feature type="compositionally biased region" description="Low complexity" evidence="1">
    <location>
        <begin position="92"/>
        <end position="118"/>
    </location>
</feature>
<reference evidence="4" key="1">
    <citation type="submission" date="2009-05" db="EMBL/GenBank/DDBJ databases">
        <title>The genome sequence of Ajellomyces capsulatus strain H143.</title>
        <authorList>
            <person name="Champion M."/>
            <person name="Cuomo C.A."/>
            <person name="Ma L.-J."/>
            <person name="Henn M.R."/>
            <person name="Sil A."/>
            <person name="Goldman B."/>
            <person name="Young S.K."/>
            <person name="Kodira C.D."/>
            <person name="Zeng Q."/>
            <person name="Koehrsen M."/>
            <person name="Alvarado L."/>
            <person name="Berlin A.M."/>
            <person name="Borenstein D."/>
            <person name="Chen Z."/>
            <person name="Engels R."/>
            <person name="Freedman E."/>
            <person name="Gellesch M."/>
            <person name="Goldberg J."/>
            <person name="Griggs A."/>
            <person name="Gujja S."/>
            <person name="Heiman D.I."/>
            <person name="Hepburn T.A."/>
            <person name="Howarth C."/>
            <person name="Jen D."/>
            <person name="Larson L."/>
            <person name="Lewis B."/>
            <person name="Mehta T."/>
            <person name="Park D."/>
            <person name="Pearson M."/>
            <person name="Roberts A."/>
            <person name="Saif S."/>
            <person name="Shea T.D."/>
            <person name="Shenoy N."/>
            <person name="Sisk P."/>
            <person name="Stolte C."/>
            <person name="Sykes S."/>
            <person name="Walk T."/>
            <person name="White J."/>
            <person name="Yandava C."/>
            <person name="Klein B."/>
            <person name="McEwen J.G."/>
            <person name="Puccia R."/>
            <person name="Goldman G.H."/>
            <person name="Felipe M.S."/>
            <person name="Nino-Vega G."/>
            <person name="San-Blas G."/>
            <person name="Taylor J.W."/>
            <person name="Mendoza L."/>
            <person name="Galagan J.E."/>
            <person name="Nusbaum C."/>
            <person name="Birren B.W."/>
        </authorList>
    </citation>
    <scope>NUCLEOTIDE SEQUENCE [LARGE SCALE GENOMIC DNA]</scope>
    <source>
        <strain evidence="4">H143</strain>
    </source>
</reference>
<sequence length="444" mass="47626">MLFLSSNGSAGSSTSFSLSYSKHSAAAAPARPLSPLSPDVPATDAPNASVNTPRSLRQRSGTHSKKRSSAADFTLPPPPTRARKIIQMKPKTQTQTQNHTQQAAPRGAAAATATAAGPEGKTKGESHGAGGAGGTGGAGSKKKQGNGPTTAAGRKIARKTAHSLIERRRRSKMNEEFATLKNMIPACRGQEMHKLAILQVTCPSPHAPPIDYMNYLEQCLKDLKAANRNGHSSDRTDSCGPSTSSTPCANSVTRTRNCSLSVDREYCSSSFPSPSRSPSPAPSKEPLHTNQPAFRNGNSTTASPGIHPGNTNTHAHGYYEHEYEHEQTHQLHRNFPRFTHAYPLLPSPALLPTSSASSSYDITFPPIDPHLHQTRLETSLPPDTIFRFRASSSASHHTPLLLLSSRLNSSSRATARIIPVIARRILTVTIKHVTFGYGHEATRL</sequence>
<evidence type="ECO:0000256" key="1">
    <source>
        <dbReference type="SAM" id="MobiDB-lite"/>
    </source>
</evidence>
<dbReference type="AlphaFoldDB" id="C6HCS2"/>
<dbReference type="CDD" id="cd00083">
    <property type="entry name" value="bHLH_SF"/>
    <property type="match status" value="1"/>
</dbReference>
<feature type="compositionally biased region" description="Gly residues" evidence="1">
    <location>
        <begin position="127"/>
        <end position="139"/>
    </location>
</feature>